<comment type="similarity">
    <text evidence="2">Belongs to the major facilitator superfamily.</text>
</comment>
<dbReference type="EMBL" id="LT598455">
    <property type="protein sequence ID" value="SCU88691.1"/>
    <property type="molecule type" value="Genomic_DNA"/>
</dbReference>
<dbReference type="GO" id="GO:0022857">
    <property type="term" value="F:transmembrane transporter activity"/>
    <property type="evidence" value="ECO:0007669"/>
    <property type="project" value="InterPro"/>
</dbReference>
<dbReference type="PANTHER" id="PTHR21576">
    <property type="entry name" value="UNCHARACTERIZED NODULIN-LIKE PROTEIN"/>
    <property type="match status" value="1"/>
</dbReference>
<feature type="transmembrane region" description="Helical" evidence="9">
    <location>
        <begin position="121"/>
        <end position="144"/>
    </location>
</feature>
<feature type="transmembrane region" description="Helical" evidence="9">
    <location>
        <begin position="94"/>
        <end position="115"/>
    </location>
</feature>
<accession>A0A1G4JEJ0</accession>
<feature type="transmembrane region" description="Helical" evidence="9">
    <location>
        <begin position="64"/>
        <end position="87"/>
    </location>
</feature>
<keyword evidence="7 9" id="KW-0472">Membrane</keyword>
<evidence type="ECO:0000256" key="9">
    <source>
        <dbReference type="SAM" id="Phobius"/>
    </source>
</evidence>
<protein>
    <recommendedName>
        <fullName evidence="8">Probable transporter MCH1</fullName>
    </recommendedName>
</protein>
<reference evidence="11" key="1">
    <citation type="submission" date="2016-03" db="EMBL/GenBank/DDBJ databases">
        <authorList>
            <person name="Devillers H."/>
        </authorList>
    </citation>
    <scope>NUCLEOTIDE SEQUENCE [LARGE SCALE GENOMIC DNA]</scope>
</reference>
<dbReference type="SUPFAM" id="SSF103473">
    <property type="entry name" value="MFS general substrate transporter"/>
    <property type="match status" value="1"/>
</dbReference>
<evidence type="ECO:0000256" key="7">
    <source>
        <dbReference type="ARBA" id="ARBA00023136"/>
    </source>
</evidence>
<feature type="transmembrane region" description="Helical" evidence="9">
    <location>
        <begin position="382"/>
        <end position="406"/>
    </location>
</feature>
<evidence type="ECO:0000256" key="5">
    <source>
        <dbReference type="ARBA" id="ARBA00022692"/>
    </source>
</evidence>
<evidence type="ECO:0000256" key="6">
    <source>
        <dbReference type="ARBA" id="ARBA00022989"/>
    </source>
</evidence>
<feature type="transmembrane region" description="Helical" evidence="9">
    <location>
        <begin position="197"/>
        <end position="219"/>
    </location>
</feature>
<gene>
    <name evidence="10" type="ORF">LADA_0E11562G</name>
</gene>
<dbReference type="GO" id="GO:0000329">
    <property type="term" value="C:fungal-type vacuole membrane"/>
    <property type="evidence" value="ECO:0007669"/>
    <property type="project" value="EnsemblFungi"/>
</dbReference>
<sequence>MSLSSLEHWLTFHIRSCLHPKFHITTLRKVAFVIALVSCVASGLVSIISLFTRPWHSHMHYTSLQINLISSAVNLGGYLTPPLLGIISDSHGPVVLSWLATVGFVSSYSYGSYIFEHGEAHFSLTIIAFSVIGVSTSALFFSGLLTCAKLFPRSKFLSISCPTTFYGLASLIGSEILKNSWFFHGYDYLDLGRVFKAFAWFHAVVGTLTWVSTSVVTILKSPVEQEEHEPLLDGQSGISTNDYKERIGRFFRDPAMYLIFFTFFLTIGSLEMFLTNMGSVAILVSPEDRDIQPRVLSFYAFMSTITRLIVGLVADFFASHKLSRMPILYVGLAIGLTAQLLVLNVGSNTNLILLASALCGTAYGGLFTIFPTLTLSIWGYSIFGTAYGCFMVAPAFGSTMFGILYARIYDAQCSTAYAGAQCVSPVFSLTAVSFGVAFVACAITYICFWRRKGLDI</sequence>
<evidence type="ECO:0000256" key="2">
    <source>
        <dbReference type="ARBA" id="ARBA00008335"/>
    </source>
</evidence>
<comment type="subcellular location">
    <subcellularLocation>
        <location evidence="1">Vacuole membrane</location>
        <topology evidence="1">Multi-pass membrane protein</topology>
    </subcellularLocation>
</comment>
<keyword evidence="11" id="KW-1185">Reference proteome</keyword>
<dbReference type="OrthoDB" id="199930at2759"/>
<proteinExistence type="inferred from homology"/>
<dbReference type="AlphaFoldDB" id="A0A1G4JEJ0"/>
<keyword evidence="6 9" id="KW-1133">Transmembrane helix</keyword>
<evidence type="ECO:0000313" key="10">
    <source>
        <dbReference type="EMBL" id="SCU88691.1"/>
    </source>
</evidence>
<feature type="transmembrane region" description="Helical" evidence="9">
    <location>
        <begin position="326"/>
        <end position="345"/>
    </location>
</feature>
<feature type="transmembrane region" description="Helical" evidence="9">
    <location>
        <begin position="295"/>
        <end position="314"/>
    </location>
</feature>
<dbReference type="Pfam" id="PF07690">
    <property type="entry name" value="MFS_1"/>
    <property type="match status" value="1"/>
</dbReference>
<dbReference type="InterPro" id="IPR036259">
    <property type="entry name" value="MFS_trans_sf"/>
</dbReference>
<dbReference type="InterPro" id="IPR011701">
    <property type="entry name" value="MFS"/>
</dbReference>
<evidence type="ECO:0000256" key="8">
    <source>
        <dbReference type="ARBA" id="ARBA00039330"/>
    </source>
</evidence>
<keyword evidence="3" id="KW-0813">Transport</keyword>
<name>A0A1G4JEJ0_9SACH</name>
<evidence type="ECO:0000256" key="3">
    <source>
        <dbReference type="ARBA" id="ARBA00022448"/>
    </source>
</evidence>
<keyword evidence="4" id="KW-0926">Vacuole</keyword>
<evidence type="ECO:0000313" key="11">
    <source>
        <dbReference type="Proteomes" id="UP000190274"/>
    </source>
</evidence>
<feature type="transmembrane region" description="Helical" evidence="9">
    <location>
        <begin position="426"/>
        <end position="448"/>
    </location>
</feature>
<evidence type="ECO:0000256" key="4">
    <source>
        <dbReference type="ARBA" id="ARBA00022554"/>
    </source>
</evidence>
<dbReference type="Proteomes" id="UP000190274">
    <property type="component" value="Chromosome E"/>
</dbReference>
<feature type="transmembrane region" description="Helical" evidence="9">
    <location>
        <begin position="351"/>
        <end position="370"/>
    </location>
</feature>
<feature type="transmembrane region" description="Helical" evidence="9">
    <location>
        <begin position="30"/>
        <end position="52"/>
    </location>
</feature>
<keyword evidence="5 9" id="KW-0812">Transmembrane</keyword>
<dbReference type="PANTHER" id="PTHR21576:SF45">
    <property type="entry name" value="TRANSPORTER MCH1-RELATED"/>
    <property type="match status" value="1"/>
</dbReference>
<feature type="transmembrane region" description="Helical" evidence="9">
    <location>
        <begin position="255"/>
        <end position="275"/>
    </location>
</feature>
<evidence type="ECO:0000256" key="1">
    <source>
        <dbReference type="ARBA" id="ARBA00004128"/>
    </source>
</evidence>
<dbReference type="Gene3D" id="1.20.1250.20">
    <property type="entry name" value="MFS general substrate transporter like domains"/>
    <property type="match status" value="1"/>
</dbReference>
<organism evidence="10 11">
    <name type="scientific">Lachancea dasiensis</name>
    <dbReference type="NCBI Taxonomy" id="1072105"/>
    <lineage>
        <taxon>Eukaryota</taxon>
        <taxon>Fungi</taxon>
        <taxon>Dikarya</taxon>
        <taxon>Ascomycota</taxon>
        <taxon>Saccharomycotina</taxon>
        <taxon>Saccharomycetes</taxon>
        <taxon>Saccharomycetales</taxon>
        <taxon>Saccharomycetaceae</taxon>
        <taxon>Lachancea</taxon>
    </lineage>
</organism>